<dbReference type="SUPFAM" id="SSF52768">
    <property type="entry name" value="Arginase/deacetylase"/>
    <property type="match status" value="1"/>
</dbReference>
<keyword evidence="4" id="KW-0378">Hydrolase</keyword>
<dbReference type="PANTHER" id="PTHR10625:SF17">
    <property type="entry name" value="HISTONE DEACETYLASE 8"/>
    <property type="match status" value="1"/>
</dbReference>
<reference evidence="8" key="1">
    <citation type="journal article" date="2019" name="Int. J. Syst. Evol. Microbiol.">
        <title>The Global Catalogue of Microorganisms (GCM) 10K type strain sequencing project: providing services to taxonomists for standard genome sequencing and annotation.</title>
        <authorList>
            <consortium name="The Broad Institute Genomics Platform"/>
            <consortium name="The Broad Institute Genome Sequencing Center for Infectious Disease"/>
            <person name="Wu L."/>
            <person name="Ma J."/>
        </authorList>
    </citation>
    <scope>NUCLEOTIDE SEQUENCE [LARGE SCALE GENOMIC DNA]</scope>
    <source>
        <strain evidence="8">KCTC 42501</strain>
    </source>
</reference>
<evidence type="ECO:0000256" key="3">
    <source>
        <dbReference type="ARBA" id="ARBA00022723"/>
    </source>
</evidence>
<dbReference type="InterPro" id="IPR037138">
    <property type="entry name" value="His_deacetylse_dom_sf"/>
</dbReference>
<protein>
    <submittedName>
        <fullName evidence="7">Histone deacetylase family protein</fullName>
    </submittedName>
</protein>
<dbReference type="EMBL" id="JBHRXX010000002">
    <property type="protein sequence ID" value="MFC3682909.1"/>
    <property type="molecule type" value="Genomic_DNA"/>
</dbReference>
<comment type="cofactor">
    <cofactor evidence="1">
        <name>Zn(2+)</name>
        <dbReference type="ChEBI" id="CHEBI:29105"/>
    </cofactor>
</comment>
<evidence type="ECO:0000256" key="2">
    <source>
        <dbReference type="ARBA" id="ARBA00005947"/>
    </source>
</evidence>
<proteinExistence type="inferred from homology"/>
<dbReference type="PRINTS" id="PR01270">
    <property type="entry name" value="HDASUPER"/>
</dbReference>
<dbReference type="Proteomes" id="UP001595729">
    <property type="component" value="Unassembled WGS sequence"/>
</dbReference>
<organism evidence="7 8">
    <name type="scientific">Hydrogenophaga luteola</name>
    <dbReference type="NCBI Taxonomy" id="1591122"/>
    <lineage>
        <taxon>Bacteria</taxon>
        <taxon>Pseudomonadati</taxon>
        <taxon>Pseudomonadota</taxon>
        <taxon>Betaproteobacteria</taxon>
        <taxon>Burkholderiales</taxon>
        <taxon>Comamonadaceae</taxon>
        <taxon>Hydrogenophaga</taxon>
    </lineage>
</organism>
<name>A0ABV7W0F9_9BURK</name>
<dbReference type="RefSeq" id="WP_382171548.1">
    <property type="nucleotide sequence ID" value="NZ_JBHRXX010000002.1"/>
</dbReference>
<accession>A0ABV7W0F9</accession>
<evidence type="ECO:0000256" key="1">
    <source>
        <dbReference type="ARBA" id="ARBA00001947"/>
    </source>
</evidence>
<evidence type="ECO:0000313" key="7">
    <source>
        <dbReference type="EMBL" id="MFC3682909.1"/>
    </source>
</evidence>
<dbReference type="InterPro" id="IPR023801">
    <property type="entry name" value="His_deacetylse_dom"/>
</dbReference>
<dbReference type="Gene3D" id="3.40.800.20">
    <property type="entry name" value="Histone deacetylase domain"/>
    <property type="match status" value="1"/>
</dbReference>
<evidence type="ECO:0000313" key="8">
    <source>
        <dbReference type="Proteomes" id="UP001595729"/>
    </source>
</evidence>
<comment type="caution">
    <text evidence="7">The sequence shown here is derived from an EMBL/GenBank/DDBJ whole genome shotgun (WGS) entry which is preliminary data.</text>
</comment>
<evidence type="ECO:0000256" key="4">
    <source>
        <dbReference type="ARBA" id="ARBA00022801"/>
    </source>
</evidence>
<evidence type="ECO:0000256" key="5">
    <source>
        <dbReference type="ARBA" id="ARBA00022833"/>
    </source>
</evidence>
<keyword evidence="3" id="KW-0479">Metal-binding</keyword>
<evidence type="ECO:0000259" key="6">
    <source>
        <dbReference type="Pfam" id="PF00850"/>
    </source>
</evidence>
<feature type="domain" description="Histone deacetylase" evidence="6">
    <location>
        <begin position="46"/>
        <end position="355"/>
    </location>
</feature>
<dbReference type="InterPro" id="IPR000286">
    <property type="entry name" value="HDACs"/>
</dbReference>
<dbReference type="CDD" id="cd10001">
    <property type="entry name" value="HDAC_classII_APAH"/>
    <property type="match status" value="1"/>
</dbReference>
<comment type="similarity">
    <text evidence="2">Belongs to the histone deacetylase family.</text>
</comment>
<dbReference type="InterPro" id="IPR023696">
    <property type="entry name" value="Ureohydrolase_dom_sf"/>
</dbReference>
<gene>
    <name evidence="7" type="ORF">ACFOPI_04845</name>
</gene>
<sequence>MGVELMQMPATGRWSQPLTIFHTPVHALHQPGLLGALGGWRPSRDDPWRIHGMLGALAAAGLQPQALPAPGREVFDAVERVHHPRYLDFLAHAHAQWVQIPGASSEVHANVFAMRSPGTGYPSSVVGRAAFHFHDQLAPIGIHTWKAAIAAAHLAVAAAEVVLGGSRCSYAMCRPPGHHAYADMAGGGSYLNNAAIAAEHLRTRFARVAVIDIDVHHGNGTQDIFWQRPDVLFTSLHRSPEDYHPFFSGYAGEVGAGAGEGFTFNLPIPAGTTDAGYLSQFDRATERIASYAPEALVVSLGLDAHEKHPAQGLLLSDAAFAVMGRELRQLGVPTVLVQEGGYNPEVVGGSLLAFFSAWVAAVR</sequence>
<keyword evidence="5" id="KW-0862">Zinc</keyword>
<dbReference type="PANTHER" id="PTHR10625">
    <property type="entry name" value="HISTONE DEACETYLASE HDAC1-RELATED"/>
    <property type="match status" value="1"/>
</dbReference>
<dbReference type="Pfam" id="PF00850">
    <property type="entry name" value="Hist_deacetyl"/>
    <property type="match status" value="1"/>
</dbReference>
<keyword evidence="8" id="KW-1185">Reference proteome</keyword>